<evidence type="ECO:0000313" key="13">
    <source>
        <dbReference type="EMBL" id="KFC05167.1"/>
    </source>
</evidence>
<dbReference type="GO" id="GO:0005886">
    <property type="term" value="C:plasma membrane"/>
    <property type="evidence" value="ECO:0007669"/>
    <property type="project" value="UniProtKB-SubCell"/>
</dbReference>
<dbReference type="OrthoDB" id="9788973at2"/>
<evidence type="ECO:0000259" key="11">
    <source>
        <dbReference type="Pfam" id="PF03934"/>
    </source>
</evidence>
<evidence type="ECO:0000256" key="3">
    <source>
        <dbReference type="ARBA" id="ARBA00022448"/>
    </source>
</evidence>
<keyword evidence="4 10" id="KW-1003">Cell membrane</keyword>
<feature type="domain" description="T2SS protein K first SAM-like" evidence="12">
    <location>
        <begin position="100"/>
        <end position="205"/>
    </location>
</feature>
<evidence type="ECO:0000256" key="5">
    <source>
        <dbReference type="ARBA" id="ARBA00022519"/>
    </source>
</evidence>
<dbReference type="EMBL" id="JMTB01000092">
    <property type="protein sequence ID" value="KFC05167.1"/>
    <property type="molecule type" value="Genomic_DNA"/>
</dbReference>
<dbReference type="Gene3D" id="1.10.40.60">
    <property type="entry name" value="EpsJ-like"/>
    <property type="match status" value="2"/>
</dbReference>
<dbReference type="InterPro" id="IPR005628">
    <property type="entry name" value="GspK"/>
</dbReference>
<dbReference type="PIRSF" id="PIRSF002786">
    <property type="entry name" value="XcpX"/>
    <property type="match status" value="1"/>
</dbReference>
<dbReference type="InterPro" id="IPR049031">
    <property type="entry name" value="T2SSK_SAM-like_1st"/>
</dbReference>
<name>A0A085A4M2_9ENTR</name>
<evidence type="ECO:0000256" key="7">
    <source>
        <dbReference type="ARBA" id="ARBA00022927"/>
    </source>
</evidence>
<dbReference type="RefSeq" id="WP_038158543.1">
    <property type="nucleotide sequence ID" value="NZ_JMTB01000092.1"/>
</dbReference>
<dbReference type="Pfam" id="PF03934">
    <property type="entry name" value="T2SSK"/>
    <property type="match status" value="1"/>
</dbReference>
<comment type="similarity">
    <text evidence="2 10">Belongs to the GSP K family.</text>
</comment>
<organism evidence="13 14">
    <name type="scientific">Trabulsiella guamensis ATCC 49490</name>
    <dbReference type="NCBI Taxonomy" id="1005994"/>
    <lineage>
        <taxon>Bacteria</taxon>
        <taxon>Pseudomonadati</taxon>
        <taxon>Pseudomonadota</taxon>
        <taxon>Gammaproteobacteria</taxon>
        <taxon>Enterobacterales</taxon>
        <taxon>Enterobacteriaceae</taxon>
        <taxon>Trabulsiella</taxon>
    </lineage>
</organism>
<comment type="caution">
    <text evidence="13">The sequence shown here is derived from an EMBL/GenBank/DDBJ whole genome shotgun (WGS) entry which is preliminary data.</text>
</comment>
<dbReference type="AlphaFoldDB" id="A0A085A4M2"/>
<evidence type="ECO:0000256" key="10">
    <source>
        <dbReference type="PIRNR" id="PIRNR002786"/>
    </source>
</evidence>
<dbReference type="GO" id="GO:0009306">
    <property type="term" value="P:protein secretion"/>
    <property type="evidence" value="ECO:0007669"/>
    <property type="project" value="InterPro"/>
</dbReference>
<keyword evidence="6" id="KW-0812">Transmembrane</keyword>
<dbReference type="SUPFAM" id="SSF54523">
    <property type="entry name" value="Pili subunits"/>
    <property type="match status" value="1"/>
</dbReference>
<evidence type="ECO:0000256" key="9">
    <source>
        <dbReference type="ARBA" id="ARBA00023136"/>
    </source>
</evidence>
<dbReference type="InterPro" id="IPR038072">
    <property type="entry name" value="GspK_central_sf"/>
</dbReference>
<accession>A0A085A4M2</accession>
<keyword evidence="5 10" id="KW-0997">Cell inner membrane</keyword>
<proteinExistence type="inferred from homology"/>
<evidence type="ECO:0000256" key="6">
    <source>
        <dbReference type="ARBA" id="ARBA00022692"/>
    </source>
</evidence>
<reference evidence="14" key="1">
    <citation type="submission" date="2014-05" db="EMBL/GenBank/DDBJ databases">
        <title>ATOL: Assembling a taxonomically balanced genome-scale reconstruction of the evolutionary history of the Enterobacteriaceae.</title>
        <authorList>
            <person name="Plunkett G. III"/>
            <person name="Neeno-Eckwall E.C."/>
            <person name="Glasner J.D."/>
            <person name="Perna N.T."/>
        </authorList>
    </citation>
    <scope>NUCLEOTIDE SEQUENCE [LARGE SCALE GENOMIC DNA]</scope>
    <source>
        <strain evidence="14">ATCC 49490</strain>
    </source>
</reference>
<keyword evidence="9 10" id="KW-0472">Membrane</keyword>
<dbReference type="Gene3D" id="3.30.1300.30">
    <property type="entry name" value="GSPII I/J protein-like"/>
    <property type="match status" value="1"/>
</dbReference>
<evidence type="ECO:0000256" key="2">
    <source>
        <dbReference type="ARBA" id="ARBA00007246"/>
    </source>
</evidence>
<dbReference type="Pfam" id="PF21687">
    <property type="entry name" value="T2SSK_1st"/>
    <property type="match status" value="1"/>
</dbReference>
<evidence type="ECO:0000313" key="14">
    <source>
        <dbReference type="Proteomes" id="UP000028630"/>
    </source>
</evidence>
<keyword evidence="14" id="KW-1185">Reference proteome</keyword>
<dbReference type="PANTHER" id="PTHR38831:SF1">
    <property type="entry name" value="TYPE II SECRETION SYSTEM PROTEIN K-RELATED"/>
    <property type="match status" value="1"/>
</dbReference>
<dbReference type="InterPro" id="IPR045584">
    <property type="entry name" value="Pilin-like"/>
</dbReference>
<evidence type="ECO:0000256" key="4">
    <source>
        <dbReference type="ARBA" id="ARBA00022475"/>
    </source>
</evidence>
<dbReference type="Proteomes" id="UP000028630">
    <property type="component" value="Unassembled WGS sequence"/>
</dbReference>
<comment type="subcellular location">
    <subcellularLocation>
        <location evidence="1 10">Cell inner membrane</location>
    </subcellularLocation>
</comment>
<evidence type="ECO:0000256" key="8">
    <source>
        <dbReference type="ARBA" id="ARBA00022989"/>
    </source>
</evidence>
<keyword evidence="7" id="KW-0653">Protein transport</keyword>
<protein>
    <recommendedName>
        <fullName evidence="10">Type II secretion system protein K</fullName>
    </recommendedName>
</protein>
<dbReference type="PANTHER" id="PTHR38831">
    <property type="entry name" value="TYPE II SECRETION SYSTEM PROTEIN K"/>
    <property type="match status" value="1"/>
</dbReference>
<dbReference type="InterPro" id="IPR049179">
    <property type="entry name" value="T2SSK_SAM-like_2nd"/>
</dbReference>
<evidence type="ECO:0000259" key="12">
    <source>
        <dbReference type="Pfam" id="PF21687"/>
    </source>
</evidence>
<evidence type="ECO:0000256" key="1">
    <source>
        <dbReference type="ARBA" id="ARBA00004533"/>
    </source>
</evidence>
<keyword evidence="3 10" id="KW-0813">Transport</keyword>
<dbReference type="eggNOG" id="COG3156">
    <property type="taxonomic scope" value="Bacteria"/>
</dbReference>
<feature type="domain" description="T2SS protein K second SAM-like" evidence="11">
    <location>
        <begin position="213"/>
        <end position="261"/>
    </location>
</feature>
<dbReference type="NCBIfam" id="NF037980">
    <property type="entry name" value="T2SS_GspK"/>
    <property type="match status" value="1"/>
</dbReference>
<gene>
    <name evidence="13" type="ORF">GTGU_03035</name>
</gene>
<keyword evidence="8" id="KW-1133">Transmembrane helix</keyword>
<dbReference type="SUPFAM" id="SSF158544">
    <property type="entry name" value="GspK insert domain-like"/>
    <property type="match status" value="2"/>
</dbReference>
<sequence length="326" mass="36719">MKQQGMALLITLLILGLMAGLAADMTTRFQTSLRRIGQEENILQQQWDFRVAETQALSILQQDLTDNPQGSTRDQYWAQSRTLHLKHDATVSWQLRSAQNCFNLNALAHPPLEALEEPPYASAVFQALLEQNGVSTLNAKILIASIADYIDSDDNLRRDGGEDSNYSDKPLRYVANQPFFDISELRAIKGMTPGLYQKLSPWLCAQGSSKLEINVNALTQDNAPLLAALLLNEQDVDSVRRFLSTAPKSGWKSVQELTAAAIQAWPTHKEALTMLDKALVTSSNFFTLTSRQQRNGRMVVQRSEIYYQRKERQLRIYARYAVAGDR</sequence>